<accession>A0A1F5FXU7</accession>
<reference evidence="3 4" key="1">
    <citation type="journal article" date="2016" name="Nat. Commun.">
        <title>Thousands of microbial genomes shed light on interconnected biogeochemical processes in an aquifer system.</title>
        <authorList>
            <person name="Anantharaman K."/>
            <person name="Brown C.T."/>
            <person name="Hug L.A."/>
            <person name="Sharon I."/>
            <person name="Castelle C.J."/>
            <person name="Probst A.J."/>
            <person name="Thomas B.C."/>
            <person name="Singh A."/>
            <person name="Wilkins M.J."/>
            <person name="Karaoz U."/>
            <person name="Brodie E.L."/>
            <person name="Williams K.H."/>
            <person name="Hubbard S.S."/>
            <person name="Banfield J.F."/>
        </authorList>
    </citation>
    <scope>NUCLEOTIDE SEQUENCE [LARGE SCALE GENOMIC DNA]</scope>
</reference>
<dbReference type="EMBL" id="MFBA01000060">
    <property type="protein sequence ID" value="OGD84430.1"/>
    <property type="molecule type" value="Genomic_DNA"/>
</dbReference>
<dbReference type="Proteomes" id="UP000177069">
    <property type="component" value="Unassembled WGS sequence"/>
</dbReference>
<organism evidence="3 4">
    <name type="scientific">Candidatus Curtissbacteria bacterium RIFCSPHIGHO2_01_FULL_41_13</name>
    <dbReference type="NCBI Taxonomy" id="1797745"/>
    <lineage>
        <taxon>Bacteria</taxon>
        <taxon>Candidatus Curtissiibacteriota</taxon>
    </lineage>
</organism>
<gene>
    <name evidence="3" type="ORF">A2696_01590</name>
</gene>
<proteinExistence type="predicted"/>
<keyword evidence="1" id="KW-0378">Hydrolase</keyword>
<protein>
    <recommendedName>
        <fullName evidence="2">Peptidase A2 domain-containing protein</fullName>
    </recommendedName>
</protein>
<evidence type="ECO:0000313" key="3">
    <source>
        <dbReference type="EMBL" id="OGD84430.1"/>
    </source>
</evidence>
<feature type="domain" description="Peptidase A2" evidence="2">
    <location>
        <begin position="38"/>
        <end position="115"/>
    </location>
</feature>
<sequence>MKFRYRKINLIHPFLRKKYILRPIIPVSLSFQQSSIRYEALIDSGSDFNIFPTEIAQKLNINLKSRKRIYFSGIEDSSIEGHIANIFLGLGNNNLKTNVVFTDLPSVSGILGQNGFFDLFIVKFDLVREEIEIKTR</sequence>
<dbReference type="GO" id="GO:0006508">
    <property type="term" value="P:proteolysis"/>
    <property type="evidence" value="ECO:0007669"/>
    <property type="project" value="InterPro"/>
</dbReference>
<dbReference type="CDD" id="cd00303">
    <property type="entry name" value="retropepsin_like"/>
    <property type="match status" value="1"/>
</dbReference>
<dbReference type="SUPFAM" id="SSF50630">
    <property type="entry name" value="Acid proteases"/>
    <property type="match status" value="1"/>
</dbReference>
<dbReference type="Gene3D" id="2.40.70.10">
    <property type="entry name" value="Acid Proteases"/>
    <property type="match status" value="1"/>
</dbReference>
<name>A0A1F5FXU7_9BACT</name>
<comment type="caution">
    <text evidence="3">The sequence shown here is derived from an EMBL/GenBank/DDBJ whole genome shotgun (WGS) entry which is preliminary data.</text>
</comment>
<evidence type="ECO:0000313" key="4">
    <source>
        <dbReference type="Proteomes" id="UP000177069"/>
    </source>
</evidence>
<dbReference type="PROSITE" id="PS00141">
    <property type="entry name" value="ASP_PROTEASE"/>
    <property type="match status" value="1"/>
</dbReference>
<evidence type="ECO:0000256" key="1">
    <source>
        <dbReference type="ARBA" id="ARBA00022801"/>
    </source>
</evidence>
<dbReference type="InterPro" id="IPR001969">
    <property type="entry name" value="Aspartic_peptidase_AS"/>
</dbReference>
<dbReference type="AlphaFoldDB" id="A0A1F5FXU7"/>
<evidence type="ECO:0000259" key="2">
    <source>
        <dbReference type="PROSITE" id="PS50175"/>
    </source>
</evidence>
<dbReference type="PROSITE" id="PS50175">
    <property type="entry name" value="ASP_PROT_RETROV"/>
    <property type="match status" value="1"/>
</dbReference>
<dbReference type="InterPro" id="IPR021109">
    <property type="entry name" value="Peptidase_aspartic_dom_sf"/>
</dbReference>
<dbReference type="InterPro" id="IPR001995">
    <property type="entry name" value="Peptidase_A2_cat"/>
</dbReference>
<dbReference type="GO" id="GO:0004190">
    <property type="term" value="F:aspartic-type endopeptidase activity"/>
    <property type="evidence" value="ECO:0007669"/>
    <property type="project" value="InterPro"/>
</dbReference>